<comment type="caution">
    <text evidence="2">The sequence shown here is derived from an EMBL/GenBank/DDBJ whole genome shotgun (WGS) entry which is preliminary data.</text>
</comment>
<dbReference type="AlphaFoldDB" id="A0A5J4ST69"/>
<proteinExistence type="predicted"/>
<gene>
    <name evidence="1" type="ORF">EZS27_003521</name>
    <name evidence="2" type="ORF">EZS27_003534</name>
</gene>
<organism evidence="2">
    <name type="scientific">termite gut metagenome</name>
    <dbReference type="NCBI Taxonomy" id="433724"/>
    <lineage>
        <taxon>unclassified sequences</taxon>
        <taxon>metagenomes</taxon>
        <taxon>organismal metagenomes</taxon>
    </lineage>
</organism>
<dbReference type="EMBL" id="SNRY01000055">
    <property type="protein sequence ID" value="KAA6349052.1"/>
    <property type="molecule type" value="Genomic_DNA"/>
</dbReference>
<sequence length="67" mass="7953">MTDEKILRTVISYADKFSDRNQAITDIINSIGDKYDKFFFDPRNHHFVNLTDEQEIQNLVNKLFVTE</sequence>
<accession>A0A5J4ST69</accession>
<reference evidence="2" key="1">
    <citation type="submission" date="2019-03" db="EMBL/GenBank/DDBJ databases">
        <title>Single cell metagenomics reveals metabolic interactions within the superorganism composed of flagellate Streblomastix strix and complex community of Bacteroidetes bacteria on its surface.</title>
        <authorList>
            <person name="Treitli S.C."/>
            <person name="Kolisko M."/>
            <person name="Husnik F."/>
            <person name="Keeling P."/>
            <person name="Hampl V."/>
        </authorList>
    </citation>
    <scope>NUCLEOTIDE SEQUENCE</scope>
    <source>
        <strain evidence="2">STM</strain>
    </source>
</reference>
<name>A0A5J4ST69_9ZZZZ</name>
<evidence type="ECO:0000313" key="1">
    <source>
        <dbReference type="EMBL" id="KAA6349039.1"/>
    </source>
</evidence>
<protein>
    <submittedName>
        <fullName evidence="2">Uncharacterized protein</fullName>
    </submittedName>
</protein>
<evidence type="ECO:0000313" key="2">
    <source>
        <dbReference type="EMBL" id="KAA6349052.1"/>
    </source>
</evidence>
<dbReference type="EMBL" id="SNRY01000055">
    <property type="protein sequence ID" value="KAA6349039.1"/>
    <property type="molecule type" value="Genomic_DNA"/>
</dbReference>